<organism evidence="2 3">
    <name type="scientific">Halalkalibacter hemicellulosilyticusJCM 9152</name>
    <dbReference type="NCBI Taxonomy" id="1236971"/>
    <lineage>
        <taxon>Bacteria</taxon>
        <taxon>Bacillati</taxon>
        <taxon>Bacillota</taxon>
        <taxon>Bacilli</taxon>
        <taxon>Bacillales</taxon>
        <taxon>Bacillaceae</taxon>
        <taxon>Halalkalibacter</taxon>
    </lineage>
</organism>
<accession>W4QG51</accession>
<dbReference type="Proteomes" id="UP000018895">
    <property type="component" value="Unassembled WGS sequence"/>
</dbReference>
<keyword evidence="3" id="KW-1185">Reference proteome</keyword>
<keyword evidence="1" id="KW-1133">Transmembrane helix</keyword>
<name>W4QG51_9BACI</name>
<proteinExistence type="predicted"/>
<gene>
    <name evidence="2" type="ORF">JCM9152_2494</name>
</gene>
<dbReference type="OrthoDB" id="2845927at2"/>
<dbReference type="EMBL" id="BAUU01000016">
    <property type="protein sequence ID" value="GAE31056.1"/>
    <property type="molecule type" value="Genomic_DNA"/>
</dbReference>
<evidence type="ECO:0000313" key="2">
    <source>
        <dbReference type="EMBL" id="GAE31056.1"/>
    </source>
</evidence>
<feature type="transmembrane region" description="Helical" evidence="1">
    <location>
        <begin position="12"/>
        <end position="31"/>
    </location>
</feature>
<comment type="caution">
    <text evidence="2">The sequence shown here is derived from an EMBL/GenBank/DDBJ whole genome shotgun (WGS) entry which is preliminary data.</text>
</comment>
<evidence type="ECO:0000313" key="3">
    <source>
        <dbReference type="Proteomes" id="UP000018895"/>
    </source>
</evidence>
<keyword evidence="1" id="KW-0812">Transmembrane</keyword>
<evidence type="ECO:0000256" key="1">
    <source>
        <dbReference type="SAM" id="Phobius"/>
    </source>
</evidence>
<keyword evidence="1" id="KW-0472">Membrane</keyword>
<protein>
    <submittedName>
        <fullName evidence="2">Uncharacterized protein</fullName>
    </submittedName>
</protein>
<sequence length="488" mass="56779">MRENKAKFGLGIGIGVIAIFLIGGLIVYSFLSSPEVKLANGLQNLLNEDRVQVESEFDLSYDFDFDELLNDPYMSEMDEFAFNLVEDLFNSLSGTSSIIYDKELDVMELSGTYGISGDISGEDISLHIPISMYFSGEEDVMAIDLDPYAQFIPDAIDVISYNILPNIEEVQEELELITDGEDVGDFFSRELNDLLQPTIDSLLTGKQFSDTLDLDRDRLFTQLEDNERYVLEFVFEKMIEYLDEHNEEELITEEDGWIYVNLDDQLLLQSILYAFEEAKEDEDTLAALEEELDTSIDTAISNIEEFQEDISEMTFDFNIGFLIERGQIVQSITTSTFSFEEDGVSFTGSSTVNSDYLYGDQAAFSFYDAERDELSEADMEQYFYDLEMQIESRLEDIYADLYADMYYFEDEFDWDAEWDEDYELDWDYDEYYEYELTEEELELIESIESQSVSHEDFDITEEEMYYWVLDLEIEGFVEFGTADYYFPE</sequence>
<dbReference type="RefSeq" id="WP_035344259.1">
    <property type="nucleotide sequence ID" value="NZ_BAUU01000016.1"/>
</dbReference>
<dbReference type="AlphaFoldDB" id="W4QG51"/>
<reference evidence="2" key="1">
    <citation type="journal article" date="2014" name="Genome Announc.">
        <title>Draft Genome Sequences of Three Alkaliphilic Bacillus Strains, Bacillus wakoensis JCM 9140T, Bacillus akibai JCM 9157T, and Bacillus hemicellulosilyticus JCM 9152T.</title>
        <authorList>
            <person name="Yuki M."/>
            <person name="Oshima K."/>
            <person name="Suda W."/>
            <person name="Oshida Y."/>
            <person name="Kitamura K."/>
            <person name="Iida T."/>
            <person name="Hattori M."/>
            <person name="Ohkuma M."/>
        </authorList>
    </citation>
    <scope>NUCLEOTIDE SEQUENCE [LARGE SCALE GENOMIC DNA]</scope>
    <source>
        <strain evidence="2">JCM 9152</strain>
    </source>
</reference>